<comment type="caution">
    <text evidence="2">The sequence shown here is derived from an EMBL/GenBank/DDBJ whole genome shotgun (WGS) entry which is preliminary data.</text>
</comment>
<feature type="compositionally biased region" description="Basic residues" evidence="1">
    <location>
        <begin position="515"/>
        <end position="527"/>
    </location>
</feature>
<dbReference type="EMBL" id="CAVLEF010000088">
    <property type="protein sequence ID" value="CAK1550786.1"/>
    <property type="molecule type" value="Genomic_DNA"/>
</dbReference>
<evidence type="ECO:0000256" key="1">
    <source>
        <dbReference type="SAM" id="MobiDB-lite"/>
    </source>
</evidence>
<protein>
    <submittedName>
        <fullName evidence="2">Uncharacterized protein</fullName>
    </submittedName>
</protein>
<organism evidence="2 3">
    <name type="scientific">Leptosia nina</name>
    <dbReference type="NCBI Taxonomy" id="320188"/>
    <lineage>
        <taxon>Eukaryota</taxon>
        <taxon>Metazoa</taxon>
        <taxon>Ecdysozoa</taxon>
        <taxon>Arthropoda</taxon>
        <taxon>Hexapoda</taxon>
        <taxon>Insecta</taxon>
        <taxon>Pterygota</taxon>
        <taxon>Neoptera</taxon>
        <taxon>Endopterygota</taxon>
        <taxon>Lepidoptera</taxon>
        <taxon>Glossata</taxon>
        <taxon>Ditrysia</taxon>
        <taxon>Papilionoidea</taxon>
        <taxon>Pieridae</taxon>
        <taxon>Pierinae</taxon>
        <taxon>Leptosia</taxon>
    </lineage>
</organism>
<feature type="compositionally biased region" description="Acidic residues" evidence="1">
    <location>
        <begin position="248"/>
        <end position="260"/>
    </location>
</feature>
<feature type="compositionally biased region" description="Low complexity" evidence="1">
    <location>
        <begin position="528"/>
        <end position="544"/>
    </location>
</feature>
<name>A0AAV1JMX2_9NEOP</name>
<dbReference type="Proteomes" id="UP001497472">
    <property type="component" value="Unassembled WGS sequence"/>
</dbReference>
<proteinExistence type="predicted"/>
<reference evidence="2 3" key="1">
    <citation type="submission" date="2023-11" db="EMBL/GenBank/DDBJ databases">
        <authorList>
            <person name="Okamura Y."/>
        </authorList>
    </citation>
    <scope>NUCLEOTIDE SEQUENCE [LARGE SCALE GENOMIC DNA]</scope>
</reference>
<gene>
    <name evidence="2" type="ORF">LNINA_LOCUS9979</name>
</gene>
<keyword evidence="3" id="KW-1185">Reference proteome</keyword>
<sequence length="868" mass="97500">MESFEDSNCPSLSDTFSMYERYMRSFNVKENFEEHNSASSSSVASSNAGNIDLSIVVPQHVTSHVCESQLYENIGKDSDSEKEKSIFLVASITSSDNTDLADARTDEPRSVKPVFISSMMENSNNAVDSVPLFDAKHENVFKLPISELSFNGTLKHVQRLKPIVDPITALGTSLNYDCDTKSSDGKSEVQVISDTNNERLVESSSDSQYQVKMKDSEAYDSNSKWNDQSYSSPDASFDSGLRSPDMFSEADDSEAEDEPEPFWSFLKDVELFEKKKMKKIQETLQGVLPPPSVTTIKTDVTQMLNKYYTFLPLFNSDQHLNVEENSKTPTKKVSFIQVPETCESTPAETGISLKAEKLNISTDSKLDINSSINDRSIELKQSSETEAKENGWPTVMKCRYHDVYYNLTNHSEKYERLLLRYAERFIGAETDTSVNIYSGGLQSPSSASKWKALRLKMAQAKSPGRRLSHLARRRQAFCSASTINEKTASNTKMVLIDKNYFPHRKLVNSTDRRSPKNRRTPGKKTPRRTSGSKTPSKTPKTGGSSKKKAMRRLLMDDKLSKTQPNRETLKRALFISPDNKQTISRTNSMSVPNQAIKSRRSLFGSPIRQAETKSMDGTSSDNFLKRKRDDDDIDTNRSKIAKSLSFGGDTLDCPQSIPLNRRASEMLSSKNSAELNELHKKKLLWAVSEALRLHGWRMSSPGFKEKASLLARLTRKLLTLPAHSAKLNAPKLSTSDTLFKLAKQYVFAIIQGRTVDECFQDEQIKLANESNKLSGYISASAYQQLKNKPLISQVKENCSDLMKPESKSVMKNVLQDKMLNVDSNSNSSCTSIFDKVALKSNSMPSFEDAAKMRAKRQISFDNVDFPKR</sequence>
<feature type="region of interest" description="Disordered" evidence="1">
    <location>
        <begin position="505"/>
        <end position="550"/>
    </location>
</feature>
<dbReference type="AlphaFoldDB" id="A0AAV1JMX2"/>
<feature type="compositionally biased region" description="Polar residues" evidence="1">
    <location>
        <begin position="219"/>
        <end position="234"/>
    </location>
</feature>
<feature type="region of interest" description="Disordered" evidence="1">
    <location>
        <begin position="602"/>
        <end position="630"/>
    </location>
</feature>
<evidence type="ECO:0000313" key="3">
    <source>
        <dbReference type="Proteomes" id="UP001497472"/>
    </source>
</evidence>
<evidence type="ECO:0000313" key="2">
    <source>
        <dbReference type="EMBL" id="CAK1550786.1"/>
    </source>
</evidence>
<feature type="region of interest" description="Disordered" evidence="1">
    <location>
        <begin position="201"/>
        <end position="260"/>
    </location>
</feature>
<accession>A0AAV1JMX2</accession>